<dbReference type="Proteomes" id="UP000318833">
    <property type="component" value="Unassembled WGS sequence"/>
</dbReference>
<evidence type="ECO:0000313" key="2">
    <source>
        <dbReference type="Proteomes" id="UP000318833"/>
    </source>
</evidence>
<comment type="caution">
    <text evidence="1">The sequence shown here is derived from an EMBL/GenBank/DDBJ whole genome shotgun (WGS) entry which is preliminary data.</text>
</comment>
<reference evidence="1 2" key="1">
    <citation type="submission" date="2019-07" db="EMBL/GenBank/DDBJ databases">
        <title>The draft genome sequence of Aquimarina algiphila M91.</title>
        <authorList>
            <person name="Meng X."/>
        </authorList>
    </citation>
    <scope>NUCLEOTIDE SEQUENCE [LARGE SCALE GENOMIC DNA]</scope>
    <source>
        <strain evidence="1 2">M91</strain>
    </source>
</reference>
<dbReference type="AlphaFoldDB" id="A0A554VCW9"/>
<sequence length="73" mass="8400">MELIKRALDFEGMKMSNMSTSDRVVASREAKSIILAINEIYKKTKDTKLMDIMKRVTAKKKKIEKRLKGTPVI</sequence>
<gene>
    <name evidence="1" type="ORF">FOF46_25575</name>
</gene>
<dbReference type="EMBL" id="VLNR01000076">
    <property type="protein sequence ID" value="TSE04659.1"/>
    <property type="molecule type" value="Genomic_DNA"/>
</dbReference>
<protein>
    <submittedName>
        <fullName evidence="1">Uncharacterized protein</fullName>
    </submittedName>
</protein>
<accession>A0A554VCW9</accession>
<proteinExistence type="predicted"/>
<keyword evidence="2" id="KW-1185">Reference proteome</keyword>
<evidence type="ECO:0000313" key="1">
    <source>
        <dbReference type="EMBL" id="TSE04659.1"/>
    </source>
</evidence>
<organism evidence="1 2">
    <name type="scientific">Aquimarina algiphila</name>
    <dbReference type="NCBI Taxonomy" id="2047982"/>
    <lineage>
        <taxon>Bacteria</taxon>
        <taxon>Pseudomonadati</taxon>
        <taxon>Bacteroidota</taxon>
        <taxon>Flavobacteriia</taxon>
        <taxon>Flavobacteriales</taxon>
        <taxon>Flavobacteriaceae</taxon>
        <taxon>Aquimarina</taxon>
    </lineage>
</organism>
<dbReference type="OrthoDB" id="1451549at2"/>
<dbReference type="RefSeq" id="WP_143918423.1">
    <property type="nucleotide sequence ID" value="NZ_CANMIK010000079.1"/>
</dbReference>
<name>A0A554VCW9_9FLAO</name>